<feature type="compositionally biased region" description="Polar residues" evidence="1">
    <location>
        <begin position="120"/>
        <end position="131"/>
    </location>
</feature>
<feature type="region of interest" description="Disordered" evidence="1">
    <location>
        <begin position="160"/>
        <end position="179"/>
    </location>
</feature>
<dbReference type="AlphaFoldDB" id="A0AAV9UDF8"/>
<accession>A0AAV9UDF8</accession>
<dbReference type="Proteomes" id="UP001375240">
    <property type="component" value="Unassembled WGS sequence"/>
</dbReference>
<organism evidence="2 3">
    <name type="scientific">Orbilia brochopaga</name>
    <dbReference type="NCBI Taxonomy" id="3140254"/>
    <lineage>
        <taxon>Eukaryota</taxon>
        <taxon>Fungi</taxon>
        <taxon>Dikarya</taxon>
        <taxon>Ascomycota</taxon>
        <taxon>Pezizomycotina</taxon>
        <taxon>Orbiliomycetes</taxon>
        <taxon>Orbiliales</taxon>
        <taxon>Orbiliaceae</taxon>
        <taxon>Orbilia</taxon>
    </lineage>
</organism>
<proteinExistence type="predicted"/>
<evidence type="ECO:0000313" key="3">
    <source>
        <dbReference type="Proteomes" id="UP001375240"/>
    </source>
</evidence>
<name>A0AAV9UDF8_9PEZI</name>
<reference evidence="2 3" key="1">
    <citation type="submission" date="2019-10" db="EMBL/GenBank/DDBJ databases">
        <authorList>
            <person name="Palmer J.M."/>
        </authorList>
    </citation>
    <scope>NUCLEOTIDE SEQUENCE [LARGE SCALE GENOMIC DNA]</scope>
    <source>
        <strain evidence="2 3">TWF696</strain>
    </source>
</reference>
<keyword evidence="3" id="KW-1185">Reference proteome</keyword>
<gene>
    <name evidence="2" type="ORF">TWF696_009662</name>
</gene>
<feature type="compositionally biased region" description="Basic and acidic residues" evidence="1">
    <location>
        <begin position="812"/>
        <end position="844"/>
    </location>
</feature>
<feature type="region of interest" description="Disordered" evidence="1">
    <location>
        <begin position="101"/>
        <end position="131"/>
    </location>
</feature>
<comment type="caution">
    <text evidence="2">The sequence shown here is derived from an EMBL/GenBank/DDBJ whole genome shotgun (WGS) entry which is preliminary data.</text>
</comment>
<protein>
    <recommendedName>
        <fullName evidence="4">C2H2-type domain-containing protein</fullName>
    </recommendedName>
</protein>
<dbReference type="EMBL" id="JAVHNQ010000009">
    <property type="protein sequence ID" value="KAK6338854.1"/>
    <property type="molecule type" value="Genomic_DNA"/>
</dbReference>
<dbReference type="Gene3D" id="3.30.160.60">
    <property type="entry name" value="Classic Zinc Finger"/>
    <property type="match status" value="1"/>
</dbReference>
<sequence>MCLYDVNVFHDCQCAVIGALRETCPDGEAKGGPCGQTHSGRLQMIWNPGKCERCKVGDATEQRQVEAGEQLADRPAREEVSSVFLSVYEAIRVKRRLMRSRPPVKPVKGDTEASEVQARTEPQNSSDGDFSMFSTPENALDLFPGMTEIDISDILNSNSSNPLQYPWPPQDHSPLQSSEMRHQYQGGNISLFPSGSQGSELQPTFAHHAAGVDLMPLALQNLPGEKAADAGEQVDTDKDMLSSSSDYLSGPCSNQITSDEVDSLYPTFLQESAYSLDFETVSVQGKSDDLRTCKTNVRGFRNGLQMHEGTEKPDAGSSTSQSDLHPSRLRLYQTNEKFLSSATKAHDKLKRAAYSITVSDDFRRFYKDLGGFKEILQAGFEALEKFLEGGIPRSLKEMYSFLHIAYAMSQAELVDVPALGDSEFATGISIFKHCLLDEPATGSQISEQDLFEEIVKIMWDELRDGLAWIKGQDAFGNLQMVTGPGLQPYDMLKWSFDQNTGNMGSTSLNAPAVDFSTFPPRDMTMELDMLEAAQERSPATAPNWDDLFSSKGFGYVVHFLKSLNDIGTVFLYLCGTLYSAISTTTATKSYFSQELDPEKRKPPASCPPINPVELEMRDHIQELVINPLRKDDAGSQIAKVAKYMLRAVPMSDFLDFESYLLGLIKVRSRPKHEFVRLVQLVLSLCQRCYYSLSEQCKLSYPVQFFNPDQDLEFKTTREECWYSMEEDGGSNIFTPAVPATDSPSQLDISNLNLANDVTLDGFRCYSDQEYTSPSAFSTSSRCSAYSMPPPSRKRASFVGKKPGVQQTKKRRIDPEKKPYACEVPGCRHRDTTESNLKRHHTAEHGDESVKTMVCRCDFKGCTAQRTGARALENIKTHKKEKHGIGGRRGKGTSAEV</sequence>
<evidence type="ECO:0000313" key="2">
    <source>
        <dbReference type="EMBL" id="KAK6338854.1"/>
    </source>
</evidence>
<evidence type="ECO:0008006" key="4">
    <source>
        <dbReference type="Google" id="ProtNLM"/>
    </source>
</evidence>
<feature type="region of interest" description="Disordered" evidence="1">
    <location>
        <begin position="775"/>
        <end position="844"/>
    </location>
</feature>
<evidence type="ECO:0000256" key="1">
    <source>
        <dbReference type="SAM" id="MobiDB-lite"/>
    </source>
</evidence>
<feature type="region of interest" description="Disordered" evidence="1">
    <location>
        <begin position="303"/>
        <end position="324"/>
    </location>
</feature>